<evidence type="ECO:0000256" key="14">
    <source>
        <dbReference type="SAM" id="MobiDB-lite"/>
    </source>
</evidence>
<feature type="repeat" description="ANK" evidence="12">
    <location>
        <begin position="319"/>
        <end position="351"/>
    </location>
</feature>
<feature type="coiled-coil region" evidence="13">
    <location>
        <begin position="906"/>
        <end position="947"/>
    </location>
</feature>
<dbReference type="InterPro" id="IPR002110">
    <property type="entry name" value="Ankyrin_rpt"/>
</dbReference>
<evidence type="ECO:0000256" key="10">
    <source>
        <dbReference type="ARBA" id="ARBA00023180"/>
    </source>
</evidence>
<feature type="transmembrane region" description="Helical" evidence="15">
    <location>
        <begin position="589"/>
        <end position="610"/>
    </location>
</feature>
<dbReference type="Proteomes" id="UP001200034">
    <property type="component" value="Unassembled WGS sequence"/>
</dbReference>
<feature type="transmembrane region" description="Helical" evidence="15">
    <location>
        <begin position="661"/>
        <end position="680"/>
    </location>
</feature>
<dbReference type="EMBL" id="JAJJHW010002774">
    <property type="protein sequence ID" value="KAH8365490.1"/>
    <property type="molecule type" value="Genomic_DNA"/>
</dbReference>
<evidence type="ECO:0000256" key="13">
    <source>
        <dbReference type="SAM" id="Coils"/>
    </source>
</evidence>
<evidence type="ECO:0000313" key="17">
    <source>
        <dbReference type="EMBL" id="KAH8365490.1"/>
    </source>
</evidence>
<dbReference type="PROSITE" id="PS50088">
    <property type="entry name" value="ANK_REPEAT"/>
    <property type="match status" value="8"/>
</dbReference>
<evidence type="ECO:0000256" key="12">
    <source>
        <dbReference type="PROSITE-ProRule" id="PRU00023"/>
    </source>
</evidence>
<dbReference type="Pfam" id="PF00023">
    <property type="entry name" value="Ank"/>
    <property type="match status" value="1"/>
</dbReference>
<evidence type="ECO:0000256" key="3">
    <source>
        <dbReference type="ARBA" id="ARBA00022606"/>
    </source>
</evidence>
<feature type="transmembrane region" description="Helical" evidence="15">
    <location>
        <begin position="513"/>
        <end position="537"/>
    </location>
</feature>
<organism evidence="17 18">
    <name type="scientific">Drosophila rubida</name>
    <dbReference type="NCBI Taxonomy" id="30044"/>
    <lineage>
        <taxon>Eukaryota</taxon>
        <taxon>Metazoa</taxon>
        <taxon>Ecdysozoa</taxon>
        <taxon>Arthropoda</taxon>
        <taxon>Hexapoda</taxon>
        <taxon>Insecta</taxon>
        <taxon>Pterygota</taxon>
        <taxon>Neoptera</taxon>
        <taxon>Endopterygota</taxon>
        <taxon>Diptera</taxon>
        <taxon>Brachycera</taxon>
        <taxon>Muscomorpha</taxon>
        <taxon>Ephydroidea</taxon>
        <taxon>Drosophilidae</taxon>
        <taxon>Drosophila</taxon>
    </lineage>
</organism>
<evidence type="ECO:0000313" key="18">
    <source>
        <dbReference type="Proteomes" id="UP001200034"/>
    </source>
</evidence>
<comment type="subcellular location">
    <subcellularLocation>
        <location evidence="1">Membrane</location>
        <topology evidence="1">Multi-pass membrane protein</topology>
    </subcellularLocation>
</comment>
<dbReference type="GO" id="GO:0005216">
    <property type="term" value="F:monoatomic ion channel activity"/>
    <property type="evidence" value="ECO:0007669"/>
    <property type="project" value="InterPro"/>
</dbReference>
<keyword evidence="8" id="KW-0406">Ion transport</keyword>
<protein>
    <recommendedName>
        <fullName evidence="16">Ion transport domain-containing protein</fullName>
    </recommendedName>
</protein>
<feature type="repeat" description="ANK" evidence="12">
    <location>
        <begin position="187"/>
        <end position="219"/>
    </location>
</feature>
<keyword evidence="11" id="KW-0407">Ion channel</keyword>
<dbReference type="Gene3D" id="1.10.287.70">
    <property type="match status" value="1"/>
</dbReference>
<feature type="non-terminal residue" evidence="17">
    <location>
        <position position="1"/>
    </location>
</feature>
<feature type="transmembrane region" description="Helical" evidence="15">
    <location>
        <begin position="720"/>
        <end position="742"/>
    </location>
</feature>
<feature type="repeat" description="ANK" evidence="12">
    <location>
        <begin position="153"/>
        <end position="185"/>
    </location>
</feature>
<dbReference type="Pfam" id="PF12796">
    <property type="entry name" value="Ank_2"/>
    <property type="match status" value="4"/>
</dbReference>
<evidence type="ECO:0000256" key="15">
    <source>
        <dbReference type="SAM" id="Phobius"/>
    </source>
</evidence>
<dbReference type="PRINTS" id="PR01415">
    <property type="entry name" value="ANKYRIN"/>
</dbReference>
<keyword evidence="18" id="KW-1185">Reference proteome</keyword>
<keyword evidence="3" id="KW-0716">Sensory transduction</keyword>
<evidence type="ECO:0000256" key="6">
    <source>
        <dbReference type="ARBA" id="ARBA00022989"/>
    </source>
</evidence>
<dbReference type="PROSITE" id="PS50297">
    <property type="entry name" value="ANK_REP_REGION"/>
    <property type="match status" value="8"/>
</dbReference>
<feature type="domain" description="Ion transport" evidence="16">
    <location>
        <begin position="521"/>
        <end position="753"/>
    </location>
</feature>
<dbReference type="SMART" id="SM00248">
    <property type="entry name" value="ANK"/>
    <property type="match status" value="9"/>
</dbReference>
<keyword evidence="10" id="KW-0325">Glycoprotein</keyword>
<feature type="transmembrane region" description="Helical" evidence="15">
    <location>
        <begin position="622"/>
        <end position="649"/>
    </location>
</feature>
<evidence type="ECO:0000259" key="16">
    <source>
        <dbReference type="Pfam" id="PF00520"/>
    </source>
</evidence>
<evidence type="ECO:0000256" key="8">
    <source>
        <dbReference type="ARBA" id="ARBA00023065"/>
    </source>
</evidence>
<feature type="repeat" description="ANK" evidence="12">
    <location>
        <begin position="387"/>
        <end position="419"/>
    </location>
</feature>
<dbReference type="Gene3D" id="1.25.40.20">
    <property type="entry name" value="Ankyrin repeat-containing domain"/>
    <property type="match status" value="1"/>
</dbReference>
<feature type="transmembrane region" description="Helical" evidence="15">
    <location>
        <begin position="549"/>
        <end position="568"/>
    </location>
</feature>
<dbReference type="InterPro" id="IPR052076">
    <property type="entry name" value="TRP_cation_channel"/>
</dbReference>
<evidence type="ECO:0000256" key="7">
    <source>
        <dbReference type="ARBA" id="ARBA00023043"/>
    </source>
</evidence>
<feature type="region of interest" description="Disordered" evidence="14">
    <location>
        <begin position="963"/>
        <end position="985"/>
    </location>
</feature>
<keyword evidence="7 12" id="KW-0040">ANK repeat</keyword>
<evidence type="ECO:0000256" key="4">
    <source>
        <dbReference type="ARBA" id="ARBA00022692"/>
    </source>
</evidence>
<evidence type="ECO:0000256" key="5">
    <source>
        <dbReference type="ARBA" id="ARBA00022737"/>
    </source>
</evidence>
<accession>A0AAD4JW86</accession>
<sequence>AAGCCLFWQENDLKWNSESEAADMDLLFDKRSISSEANSDAVFSNEAHEIFARQQQNQVLWQPQEIDETLSLLPNGNTILETVKSACFLGESAATQYKRIQSAASHFLHFTELLIEPSDCNLALICSAIYGSVDNVIYLLTHCNADPNTADSRGRTPLHFACCRANAPIAKVLLDRGSDPNRWDAKKEVTPLHCAASSKSVECILLLLRRKANINIGIERRSALHYAIDGNAVDCVEILLKYGADPNTPQVYTETPLHTASASGFTKCVELLLNHNADVRSQFGEGKVTALHLAAENDYAECVKLLLEHRADVNCRNASQQTPLHLACLSQSIGTVEILLKYGANVNAVYRDGRTALHAAIVKQSRCLDCCNALLKAGADVNKADDYGYTPLHIAALNEFSSCVYTFIEHGADITARTDGHTSALTFIVRRCPEVIPKLMHKLDNSIKANDHEIGDVDCQIKLDFRLLVPSSSMDKGETELMLTLIEVGQKRILMHPLCETFLFLKWRRIRKFFLLSLAYHTCFVLLFTLYVIGVYVRSCKESEKSCQAPGYVSGVGYFVIVLNLLLLGKELFQMAHGLHGYAKYWENWLQWTIVFGVMLCVTPEILWTGDLLAVPKWQHHVAAVVILLVWLELMMLVGRFPIFGVYVQMFTKVAVNFGKFLLAYICLLIAFGLSFAVLFNDYPAFENITWCFLKSFTMMSGELEFEDIFYGDYAVKYPVTAHIIFLSFVLLVTVILTNLMLGLAVSDIQGLQVSATLDRLVRQAELVSRLESFFFSRLLRNAPLVHYCKRKALLRTSRDKLQFTVRPNDPRDRSQLPEDIKLNIYKLVAERRDRNMSIRRRQFETNYHMFSRSLQRQKDNSDSKQQQQQQAAQTPQDATYATQTQFFQMNELLRPRSATNVPQQLRQEHETIVKLKNQANDWRAEVQTLKEQLTQLSTKFDRFAENAMRKLNYSADELCRMKQQQQQATSSTTAETLRHQQRHH</sequence>
<comment type="caution">
    <text evidence="17">The sequence shown here is derived from an EMBL/GenBank/DDBJ whole genome shotgun (WGS) entry which is preliminary data.</text>
</comment>
<proteinExistence type="predicted"/>
<dbReference type="InterPro" id="IPR036770">
    <property type="entry name" value="Ankyrin_rpt-contain_sf"/>
</dbReference>
<keyword evidence="4 15" id="KW-0812">Transmembrane</keyword>
<dbReference type="InterPro" id="IPR005821">
    <property type="entry name" value="Ion_trans_dom"/>
</dbReference>
<evidence type="ECO:0000256" key="1">
    <source>
        <dbReference type="ARBA" id="ARBA00004141"/>
    </source>
</evidence>
<dbReference type="SUPFAM" id="SSF48403">
    <property type="entry name" value="Ankyrin repeat"/>
    <property type="match status" value="1"/>
</dbReference>
<keyword evidence="5" id="KW-0677">Repeat</keyword>
<dbReference type="PANTHER" id="PTHR47143:SF1">
    <property type="entry name" value="ION_TRANS DOMAIN-CONTAINING PROTEIN"/>
    <property type="match status" value="1"/>
</dbReference>
<gene>
    <name evidence="17" type="ORF">KR093_001272</name>
</gene>
<keyword evidence="2" id="KW-0813">Transport</keyword>
<feature type="region of interest" description="Disordered" evidence="14">
    <location>
        <begin position="854"/>
        <end position="879"/>
    </location>
</feature>
<feature type="repeat" description="ANK" evidence="12">
    <location>
        <begin position="286"/>
        <end position="318"/>
    </location>
</feature>
<feature type="compositionally biased region" description="Low complexity" evidence="14">
    <location>
        <begin position="964"/>
        <end position="975"/>
    </location>
</feature>
<evidence type="ECO:0000256" key="9">
    <source>
        <dbReference type="ARBA" id="ARBA00023136"/>
    </source>
</evidence>
<feature type="repeat" description="ANK" evidence="12">
    <location>
        <begin position="352"/>
        <end position="386"/>
    </location>
</feature>
<keyword evidence="13" id="KW-0175">Coiled coil</keyword>
<feature type="compositionally biased region" description="Low complexity" evidence="14">
    <location>
        <begin position="866"/>
        <end position="879"/>
    </location>
</feature>
<feature type="non-terminal residue" evidence="17">
    <location>
        <position position="985"/>
    </location>
</feature>
<dbReference type="AlphaFoldDB" id="A0AAD4JW86"/>
<feature type="repeat" description="ANK" evidence="12">
    <location>
        <begin position="219"/>
        <end position="251"/>
    </location>
</feature>
<keyword evidence="6 15" id="KW-1133">Transmembrane helix</keyword>
<dbReference type="Pfam" id="PF00520">
    <property type="entry name" value="Ion_trans"/>
    <property type="match status" value="1"/>
</dbReference>
<feature type="repeat" description="ANK" evidence="12">
    <location>
        <begin position="252"/>
        <end position="284"/>
    </location>
</feature>
<reference evidence="17" key="1">
    <citation type="journal article" date="2021" name="Mol. Ecol. Resour.">
        <title>Phylogenomic analyses of the genus Drosophila reveals genomic signals of climate adaptation.</title>
        <authorList>
            <person name="Li F."/>
            <person name="Rane R.V."/>
            <person name="Luria V."/>
            <person name="Xiong Z."/>
            <person name="Chen J."/>
            <person name="Li Z."/>
            <person name="Catullo R.A."/>
            <person name="Griffin P.C."/>
            <person name="Schiffer M."/>
            <person name="Pearce S."/>
            <person name="Lee S.F."/>
            <person name="McElroy K."/>
            <person name="Stocker A."/>
            <person name="Shirriffs J."/>
            <person name="Cockerell F."/>
            <person name="Coppin C."/>
            <person name="Sgro C.M."/>
            <person name="Karger A."/>
            <person name="Cain J.W."/>
            <person name="Weber J.A."/>
            <person name="Santpere G."/>
            <person name="Kirschner M.W."/>
            <person name="Hoffmann A.A."/>
            <person name="Oakeshott J.G."/>
            <person name="Zhang G."/>
        </authorList>
    </citation>
    <scope>NUCLEOTIDE SEQUENCE</scope>
    <source>
        <strain evidence="17">BGI-SZ-2011g</strain>
    </source>
</reference>
<name>A0AAD4JW86_9MUSC</name>
<evidence type="ECO:0000256" key="11">
    <source>
        <dbReference type="ARBA" id="ARBA00023303"/>
    </source>
</evidence>
<keyword evidence="9 15" id="KW-0472">Membrane</keyword>
<dbReference type="PANTHER" id="PTHR47143">
    <property type="entry name" value="TRANSIENT RECEPTOR POTENTIAL CATION CHANNEL PROTEIN PAINLESS"/>
    <property type="match status" value="1"/>
</dbReference>
<dbReference type="GO" id="GO:0034703">
    <property type="term" value="C:cation channel complex"/>
    <property type="evidence" value="ECO:0007669"/>
    <property type="project" value="UniProtKB-ARBA"/>
</dbReference>
<evidence type="ECO:0000256" key="2">
    <source>
        <dbReference type="ARBA" id="ARBA00022448"/>
    </source>
</evidence>